<dbReference type="CDD" id="cd01164">
    <property type="entry name" value="FruK_PfkB_like"/>
    <property type="match status" value="1"/>
</dbReference>
<dbReference type="Pfam" id="PF00294">
    <property type="entry name" value="PfkB"/>
    <property type="match status" value="1"/>
</dbReference>
<dbReference type="NCBIfam" id="TIGR03168">
    <property type="entry name" value="1-PFK"/>
    <property type="match status" value="1"/>
</dbReference>
<dbReference type="EC" id="2.7.1.144" evidence="7"/>
<keyword evidence="7" id="KW-0423">Lactose metabolism</keyword>
<keyword evidence="4 8" id="KW-0418">Kinase</keyword>
<dbReference type="PANTHER" id="PTHR46566:SF1">
    <property type="entry name" value="1-PHOSPHOFRUCTOKINASE"/>
    <property type="match status" value="1"/>
</dbReference>
<evidence type="ECO:0000256" key="6">
    <source>
        <dbReference type="ARBA" id="ARBA00047745"/>
    </source>
</evidence>
<comment type="catalytic activity">
    <reaction evidence="7">
        <text>D-tagatofuranose 6-phosphate + ATP = D-tagatofuranose 1,6-bisphosphate + ADP + H(+)</text>
        <dbReference type="Rhea" id="RHEA:12420"/>
        <dbReference type="ChEBI" id="CHEBI:15378"/>
        <dbReference type="ChEBI" id="CHEBI:30616"/>
        <dbReference type="ChEBI" id="CHEBI:58694"/>
        <dbReference type="ChEBI" id="CHEBI:58695"/>
        <dbReference type="ChEBI" id="CHEBI:456216"/>
        <dbReference type="EC" id="2.7.1.144"/>
    </reaction>
</comment>
<evidence type="ECO:0000256" key="2">
    <source>
        <dbReference type="ARBA" id="ARBA00022679"/>
    </source>
</evidence>
<dbReference type="PROSITE" id="PS00583">
    <property type="entry name" value="PFKB_KINASES_1"/>
    <property type="match status" value="1"/>
</dbReference>
<name>A0A6N7QRW4_9BACI</name>
<dbReference type="Proteomes" id="UP000435187">
    <property type="component" value="Unassembled WGS sequence"/>
</dbReference>
<feature type="domain" description="Carbohydrate kinase PfkB" evidence="9">
    <location>
        <begin position="7"/>
        <end position="286"/>
    </location>
</feature>
<dbReference type="RefSeq" id="WP_153833729.1">
    <property type="nucleotide sequence ID" value="NZ_JBHUMW010000007.1"/>
</dbReference>
<keyword evidence="11" id="KW-1185">Reference proteome</keyword>
<comment type="similarity">
    <text evidence="7">Belongs to the carbohydrate kinase PfkB family. LacC subfamily.</text>
</comment>
<evidence type="ECO:0000256" key="5">
    <source>
        <dbReference type="ARBA" id="ARBA00022840"/>
    </source>
</evidence>
<evidence type="ECO:0000256" key="7">
    <source>
        <dbReference type="PIRNR" id="PIRNR000535"/>
    </source>
</evidence>
<dbReference type="PANTHER" id="PTHR46566">
    <property type="entry name" value="1-PHOSPHOFRUCTOKINASE-RELATED"/>
    <property type="match status" value="1"/>
</dbReference>
<comment type="similarity">
    <text evidence="1">Belongs to the carbohydrate kinase pfkB family.</text>
</comment>
<gene>
    <name evidence="10" type="primary">pfkB</name>
    <name evidence="10" type="ORF">GH885_00570</name>
</gene>
<evidence type="ECO:0000256" key="8">
    <source>
        <dbReference type="RuleBase" id="RU369061"/>
    </source>
</evidence>
<evidence type="ECO:0000256" key="4">
    <source>
        <dbReference type="ARBA" id="ARBA00022777"/>
    </source>
</evidence>
<dbReference type="GO" id="GO:0016052">
    <property type="term" value="P:carbohydrate catabolic process"/>
    <property type="evidence" value="ECO:0007669"/>
    <property type="project" value="UniProtKB-ARBA"/>
</dbReference>
<comment type="catalytic activity">
    <reaction evidence="6 8">
        <text>beta-D-fructose 1-phosphate + ATP = beta-D-fructose 1,6-bisphosphate + ADP + H(+)</text>
        <dbReference type="Rhea" id="RHEA:14213"/>
        <dbReference type="ChEBI" id="CHEBI:15378"/>
        <dbReference type="ChEBI" id="CHEBI:30616"/>
        <dbReference type="ChEBI" id="CHEBI:32966"/>
        <dbReference type="ChEBI" id="CHEBI:138881"/>
        <dbReference type="ChEBI" id="CHEBI:456216"/>
        <dbReference type="EC" id="2.7.1.56"/>
    </reaction>
</comment>
<dbReference type="InterPro" id="IPR017583">
    <property type="entry name" value="Tagatose/fructose_Pkinase"/>
</dbReference>
<dbReference type="FunFam" id="3.40.1190.20:FF:000001">
    <property type="entry name" value="Phosphofructokinase"/>
    <property type="match status" value="1"/>
</dbReference>
<evidence type="ECO:0000256" key="1">
    <source>
        <dbReference type="ARBA" id="ARBA00005380"/>
    </source>
</evidence>
<dbReference type="Gene3D" id="3.40.1190.20">
    <property type="match status" value="1"/>
</dbReference>
<evidence type="ECO:0000256" key="3">
    <source>
        <dbReference type="ARBA" id="ARBA00022741"/>
    </source>
</evidence>
<organism evidence="10 11">
    <name type="scientific">Gracilibacillus thailandensis</name>
    <dbReference type="NCBI Taxonomy" id="563735"/>
    <lineage>
        <taxon>Bacteria</taxon>
        <taxon>Bacillati</taxon>
        <taxon>Bacillota</taxon>
        <taxon>Bacilli</taxon>
        <taxon>Bacillales</taxon>
        <taxon>Bacillaceae</taxon>
        <taxon>Gracilibacillus</taxon>
    </lineage>
</organism>
<dbReference type="GO" id="GO:0005829">
    <property type="term" value="C:cytosol"/>
    <property type="evidence" value="ECO:0007669"/>
    <property type="project" value="TreeGrafter"/>
</dbReference>
<dbReference type="InterPro" id="IPR022463">
    <property type="entry name" value="1-PFruKinase"/>
</dbReference>
<dbReference type="GO" id="GO:2001059">
    <property type="term" value="P:D-tagatose 6-phosphate catabolic process"/>
    <property type="evidence" value="ECO:0007669"/>
    <property type="project" value="UniProtKB-UniPathway"/>
</dbReference>
<protein>
    <recommendedName>
        <fullName evidence="7">Tagatose-6-phosphate kinase</fullName>
        <ecNumber evidence="7">2.7.1.144</ecNumber>
    </recommendedName>
</protein>
<dbReference type="InterPro" id="IPR002173">
    <property type="entry name" value="Carboh/pur_kinase_PfkB_CS"/>
</dbReference>
<dbReference type="GO" id="GO:0009024">
    <property type="term" value="F:tagatose-6-phosphate kinase activity"/>
    <property type="evidence" value="ECO:0007669"/>
    <property type="project" value="UniProtKB-EC"/>
</dbReference>
<dbReference type="GO" id="GO:0005524">
    <property type="term" value="F:ATP binding"/>
    <property type="evidence" value="ECO:0007669"/>
    <property type="project" value="UniProtKB-UniRule"/>
</dbReference>
<dbReference type="GO" id="GO:0044281">
    <property type="term" value="P:small molecule metabolic process"/>
    <property type="evidence" value="ECO:0007669"/>
    <property type="project" value="UniProtKB-ARBA"/>
</dbReference>
<dbReference type="UniPathway" id="UPA00704">
    <property type="reaction ID" value="UER00715"/>
</dbReference>
<comment type="caution">
    <text evidence="10">The sequence shown here is derived from an EMBL/GenBank/DDBJ whole genome shotgun (WGS) entry which is preliminary data.</text>
</comment>
<dbReference type="AlphaFoldDB" id="A0A6N7QRW4"/>
<sequence>MIYTVTFNPAIDYVVSLDAFNPGEVNRSQSDYKEAGGKGINVSRVLDRFGVQSTALGFVGGFTGKFITDYLTEMKIKHDFVSLKQDTRINVKLKADGEESEVNGVSPTIDEEAYKQFLTKFDLLRSGDIVVLAGSLPSSLSTSVYKEIVAMLKQKGAMTILDTSGAPLEEAIHASPAFIKPNHHELAELFDTEVKDDQDVVQLASRLHQEQQIDHVLVSMAKEGAIYVGKEGVMKLSAPKGTAIHSVGAGDSAVAGFIYSWQKSDNAEEAAKYAVAAGSATAFSKTLCTKEEVELLLSQVQVAHL</sequence>
<evidence type="ECO:0000259" key="9">
    <source>
        <dbReference type="Pfam" id="PF00294"/>
    </source>
</evidence>
<dbReference type="SUPFAM" id="SSF53613">
    <property type="entry name" value="Ribokinase-like"/>
    <property type="match status" value="1"/>
</dbReference>
<keyword evidence="3 7" id="KW-0547">Nucleotide-binding</keyword>
<dbReference type="InterPro" id="IPR011611">
    <property type="entry name" value="PfkB_dom"/>
</dbReference>
<dbReference type="PIRSF" id="PIRSF000535">
    <property type="entry name" value="1PFK/6PFK/LacC"/>
    <property type="match status" value="1"/>
</dbReference>
<evidence type="ECO:0000313" key="11">
    <source>
        <dbReference type="Proteomes" id="UP000435187"/>
    </source>
</evidence>
<comment type="function">
    <text evidence="8">Catalyzes the ATP-dependent phosphorylation of fructose-l-phosphate to fructose-l,6-bisphosphate.</text>
</comment>
<dbReference type="InterPro" id="IPR029056">
    <property type="entry name" value="Ribokinase-like"/>
</dbReference>
<keyword evidence="2 7" id="KW-0808">Transferase</keyword>
<comment type="pathway">
    <text evidence="7">Carbohydrate metabolism; D-tagatose 6-phosphate degradation; D-glyceraldehyde 3-phosphate and glycerone phosphate from D-tagatose 6-phosphate: step 1/2.</text>
</comment>
<accession>A0A6N7QRW4</accession>
<reference evidence="10 11" key="1">
    <citation type="submission" date="2019-10" db="EMBL/GenBank/DDBJ databases">
        <title>Gracilibacillus salitolerans sp. nov., a moderate halophile isolated from a saline soil in northwest China.</title>
        <authorList>
            <person name="Gan L."/>
        </authorList>
    </citation>
    <scope>NUCLEOTIDE SEQUENCE [LARGE SCALE GENOMIC DNA]</scope>
    <source>
        <strain evidence="10 11">TP2-8</strain>
    </source>
</reference>
<dbReference type="NCBIfam" id="TIGR03828">
    <property type="entry name" value="pfkB"/>
    <property type="match status" value="1"/>
</dbReference>
<dbReference type="GO" id="GO:0005988">
    <property type="term" value="P:lactose metabolic process"/>
    <property type="evidence" value="ECO:0007669"/>
    <property type="project" value="UniProtKB-KW"/>
</dbReference>
<proteinExistence type="inferred from homology"/>
<dbReference type="GO" id="GO:0008662">
    <property type="term" value="F:1-phosphofructokinase activity"/>
    <property type="evidence" value="ECO:0007669"/>
    <property type="project" value="UniProtKB-UniRule"/>
</dbReference>
<dbReference type="EMBL" id="WJEE01000001">
    <property type="protein sequence ID" value="MRI64837.1"/>
    <property type="molecule type" value="Genomic_DNA"/>
</dbReference>
<evidence type="ECO:0000313" key="10">
    <source>
        <dbReference type="EMBL" id="MRI64837.1"/>
    </source>
</evidence>
<keyword evidence="5 7" id="KW-0067">ATP-binding</keyword>